<protein>
    <recommendedName>
        <fullName evidence="1">Heterokaryon incompatibility domain-containing protein</fullName>
    </recommendedName>
</protein>
<dbReference type="OrthoDB" id="2157530at2759"/>
<evidence type="ECO:0000313" key="2">
    <source>
        <dbReference type="EMBL" id="CZR68207.1"/>
    </source>
</evidence>
<dbReference type="EMBL" id="FJOG01000052">
    <property type="protein sequence ID" value="CZR68207.1"/>
    <property type="molecule type" value="Genomic_DNA"/>
</dbReference>
<dbReference type="PANTHER" id="PTHR24148:SF73">
    <property type="entry name" value="HET DOMAIN PROTEIN (AFU_ORTHOLOGUE AFUA_8G01020)"/>
    <property type="match status" value="1"/>
</dbReference>
<dbReference type="InterPro" id="IPR010730">
    <property type="entry name" value="HET"/>
</dbReference>
<accession>A0A1L7XT99</accession>
<organism evidence="2 3">
    <name type="scientific">Phialocephala subalpina</name>
    <dbReference type="NCBI Taxonomy" id="576137"/>
    <lineage>
        <taxon>Eukaryota</taxon>
        <taxon>Fungi</taxon>
        <taxon>Dikarya</taxon>
        <taxon>Ascomycota</taxon>
        <taxon>Pezizomycotina</taxon>
        <taxon>Leotiomycetes</taxon>
        <taxon>Helotiales</taxon>
        <taxon>Mollisiaceae</taxon>
        <taxon>Phialocephala</taxon>
        <taxon>Phialocephala fortinii species complex</taxon>
    </lineage>
</organism>
<dbReference type="STRING" id="576137.A0A1L7XT99"/>
<evidence type="ECO:0000259" key="1">
    <source>
        <dbReference type="Pfam" id="PF06985"/>
    </source>
</evidence>
<name>A0A1L7XT99_9HELO</name>
<dbReference type="InterPro" id="IPR052895">
    <property type="entry name" value="HetReg/Transcr_Mod"/>
</dbReference>
<dbReference type="Pfam" id="PF26639">
    <property type="entry name" value="Het-6_barrel"/>
    <property type="match status" value="1"/>
</dbReference>
<dbReference type="AlphaFoldDB" id="A0A1L7XT99"/>
<proteinExistence type="predicted"/>
<feature type="domain" description="Heterokaryon incompatibility" evidence="1">
    <location>
        <begin position="48"/>
        <end position="245"/>
    </location>
</feature>
<dbReference type="Proteomes" id="UP000184330">
    <property type="component" value="Unassembled WGS sequence"/>
</dbReference>
<reference evidence="2 3" key="1">
    <citation type="submission" date="2016-03" db="EMBL/GenBank/DDBJ databases">
        <authorList>
            <person name="Ploux O."/>
        </authorList>
    </citation>
    <scope>NUCLEOTIDE SEQUENCE [LARGE SCALE GENOMIC DNA]</scope>
    <source>
        <strain evidence="2 3">UAMH 11012</strain>
    </source>
</reference>
<sequence length="623" mass="68902">MQYMPLDPSKTEIRLIKLHPRPANTSTQRDLTPRCDLIHVSLDDKPDYAALSYTWGDPRDTEMITVGPSSVPVTQNLYSALEHLRYDKTVRVIWIDALCINQGDNEEKSWQVQLMREIYQRASFVTIWLGPADGTSDEVMDFLRQLGTRAMRFGLDGGPGLIRKVSAQWRSLASQPPSFRDMSRQRVTIKAGNSAEPDNHFIMGDLNELYYSISGSHGQDCLFPVEGMADLFERPWWGRTWVLQEISLAQKAGFACGTKRLSRRCCTAALNAFKALAFVFQEMTMLGGASISVARTTSNNMLGGDPTPDHNAKGVWVQPDYSKSCQEVYISVTSSILRQGHVSVLSLNSFPKTQVGLPSWVPDWSRPLEISLQGTGIDHMTLEPEYKASGSLLPRSPLFNRVGATTSVSVSGFIYDELHAIGATWAEFYPRQNTISDPFVAAKNLLAELFRLSILRGEVYKTLKERICGAARTATAEIGYDETGRWARIGNRRYDTAASLLTIQVNYGPDETRLLSSELLALIMSDGVQTAFDLLDAAKFCGEIDTKARGRKPFVTKKGHLGLGLDHVEPGDAVAVLIGCQVPFVLRKSVGGRHKIVGEAYVDGIMDGEAVVGREIVGVLELI</sequence>
<dbReference type="Pfam" id="PF06985">
    <property type="entry name" value="HET"/>
    <property type="match status" value="1"/>
</dbReference>
<evidence type="ECO:0000313" key="3">
    <source>
        <dbReference type="Proteomes" id="UP000184330"/>
    </source>
</evidence>
<gene>
    <name evidence="2" type="ORF">PAC_18106</name>
</gene>
<dbReference type="PANTHER" id="PTHR24148">
    <property type="entry name" value="ANKYRIN REPEAT DOMAIN-CONTAINING PROTEIN 39 HOMOLOG-RELATED"/>
    <property type="match status" value="1"/>
</dbReference>
<keyword evidence="3" id="KW-1185">Reference proteome</keyword>